<dbReference type="PANTHER" id="PTHR43335:SF11">
    <property type="entry name" value="ABC TRANSPORTER RELATED"/>
    <property type="match status" value="1"/>
</dbReference>
<dbReference type="Gene3D" id="3.40.50.300">
    <property type="entry name" value="P-loop containing nucleotide triphosphate hydrolases"/>
    <property type="match status" value="1"/>
</dbReference>
<dbReference type="InterPro" id="IPR017871">
    <property type="entry name" value="ABC_transporter-like_CS"/>
</dbReference>
<protein>
    <submittedName>
        <fullName evidence="6">ABC transporter ATP-binding protein</fullName>
    </submittedName>
</protein>
<dbReference type="SMART" id="SM00382">
    <property type="entry name" value="AAA"/>
    <property type="match status" value="1"/>
</dbReference>
<gene>
    <name evidence="6" type="ORF">G1H10_25930</name>
</gene>
<proteinExistence type="inferred from homology"/>
<dbReference type="InterPro" id="IPR003439">
    <property type="entry name" value="ABC_transporter-like_ATP-bd"/>
</dbReference>
<evidence type="ECO:0000256" key="3">
    <source>
        <dbReference type="ARBA" id="ARBA00022741"/>
    </source>
</evidence>
<dbReference type="PROSITE" id="PS50893">
    <property type="entry name" value="ABC_TRANSPORTER_2"/>
    <property type="match status" value="1"/>
</dbReference>
<dbReference type="EMBL" id="JAAGOA010000024">
    <property type="protein sequence ID" value="NEE03611.1"/>
    <property type="molecule type" value="Genomic_DNA"/>
</dbReference>
<evidence type="ECO:0000313" key="7">
    <source>
        <dbReference type="Proteomes" id="UP000475214"/>
    </source>
</evidence>
<dbReference type="PANTHER" id="PTHR43335">
    <property type="entry name" value="ABC TRANSPORTER, ATP-BINDING PROTEIN"/>
    <property type="match status" value="1"/>
</dbReference>
<evidence type="ECO:0000313" key="6">
    <source>
        <dbReference type="EMBL" id="NEE03611.1"/>
    </source>
</evidence>
<dbReference type="RefSeq" id="WP_163743429.1">
    <property type="nucleotide sequence ID" value="NZ_JAAGOA010000024.1"/>
</dbReference>
<sequence length="323" mass="34272">MTAPATGSAPAIWTHGLTKRYGDKVAVDNLHLEVHPGEIFGLLGPNGAGKTTTILMLLGLSEPSGGRLKVVGLDPTRSALDVKSRVGYVPDNVGFYGGLSGRRNLAYTARLNGLDRSTASAQIDRLLDEVGLADRADDPVRHYSHGMRQRLGIADALVKDPDVLILDEPTIGLDPHGADQVLGLVQRLAAERGVAVLLTSHLLTQVQQVCARVGIFTNGRMVASGTVGELAAQRGGQYLVEVGVAEKADLAPMVGEIPGVADVTADGDAWLVRARTDVRAAVAERIGGAGLTLVHLHQRSEDLGQIYRRYFAEEGSDDDTERP</sequence>
<name>A0A6L9SH09_9ACTN</name>
<dbReference type="InterPro" id="IPR003593">
    <property type="entry name" value="AAA+_ATPase"/>
</dbReference>
<evidence type="ECO:0000256" key="1">
    <source>
        <dbReference type="ARBA" id="ARBA00005417"/>
    </source>
</evidence>
<dbReference type="AlphaFoldDB" id="A0A6L9SH09"/>
<dbReference type="InterPro" id="IPR027417">
    <property type="entry name" value="P-loop_NTPase"/>
</dbReference>
<dbReference type="SUPFAM" id="SSF52540">
    <property type="entry name" value="P-loop containing nucleoside triphosphate hydrolases"/>
    <property type="match status" value="1"/>
</dbReference>
<keyword evidence="2" id="KW-0813">Transport</keyword>
<dbReference type="GO" id="GO:0005524">
    <property type="term" value="F:ATP binding"/>
    <property type="evidence" value="ECO:0007669"/>
    <property type="project" value="UniProtKB-KW"/>
</dbReference>
<comment type="similarity">
    <text evidence="1">Belongs to the ABC transporter superfamily.</text>
</comment>
<keyword evidence="3" id="KW-0547">Nucleotide-binding</keyword>
<accession>A0A6L9SH09</accession>
<dbReference type="Pfam" id="PF00005">
    <property type="entry name" value="ABC_tran"/>
    <property type="match status" value="1"/>
</dbReference>
<keyword evidence="4 6" id="KW-0067">ATP-binding</keyword>
<organism evidence="6 7">
    <name type="scientific">Phytoactinopolyspora halotolerans</name>
    <dbReference type="NCBI Taxonomy" id="1981512"/>
    <lineage>
        <taxon>Bacteria</taxon>
        <taxon>Bacillati</taxon>
        <taxon>Actinomycetota</taxon>
        <taxon>Actinomycetes</taxon>
        <taxon>Jiangellales</taxon>
        <taxon>Jiangellaceae</taxon>
        <taxon>Phytoactinopolyspora</taxon>
    </lineage>
</organism>
<feature type="domain" description="ABC transporter" evidence="5">
    <location>
        <begin position="12"/>
        <end position="243"/>
    </location>
</feature>
<dbReference type="GO" id="GO:0016887">
    <property type="term" value="F:ATP hydrolysis activity"/>
    <property type="evidence" value="ECO:0007669"/>
    <property type="project" value="InterPro"/>
</dbReference>
<evidence type="ECO:0000256" key="4">
    <source>
        <dbReference type="ARBA" id="ARBA00022840"/>
    </source>
</evidence>
<keyword evidence="7" id="KW-1185">Reference proteome</keyword>
<dbReference type="Proteomes" id="UP000475214">
    <property type="component" value="Unassembled WGS sequence"/>
</dbReference>
<evidence type="ECO:0000259" key="5">
    <source>
        <dbReference type="PROSITE" id="PS50893"/>
    </source>
</evidence>
<evidence type="ECO:0000256" key="2">
    <source>
        <dbReference type="ARBA" id="ARBA00022448"/>
    </source>
</evidence>
<comment type="caution">
    <text evidence="6">The sequence shown here is derived from an EMBL/GenBank/DDBJ whole genome shotgun (WGS) entry which is preliminary data.</text>
</comment>
<dbReference type="PROSITE" id="PS00211">
    <property type="entry name" value="ABC_TRANSPORTER_1"/>
    <property type="match status" value="1"/>
</dbReference>
<reference evidence="6 7" key="1">
    <citation type="submission" date="2020-02" db="EMBL/GenBank/DDBJ databases">
        <authorList>
            <person name="Li X.-J."/>
            <person name="Han X.-M."/>
        </authorList>
    </citation>
    <scope>NUCLEOTIDE SEQUENCE [LARGE SCALE GENOMIC DNA]</scope>
    <source>
        <strain evidence="6 7">CCTCC AB 2017055</strain>
    </source>
</reference>